<sequence length="53" mass="5902">MNDLRHRDGGASSTPFLLTHIIASSVGVVVRCRRVRGRCLPMQENDLRLPNVS</sequence>
<keyword evidence="1" id="KW-0472">Membrane</keyword>
<reference evidence="2" key="1">
    <citation type="submission" date="2019-01" db="EMBL/GenBank/DDBJ databases">
        <title>Draft genome sequences of three monokaryotic isolates of the white-rot basidiomycete fungus Dichomitus squalens.</title>
        <authorList>
            <consortium name="DOE Joint Genome Institute"/>
            <person name="Lopez S.C."/>
            <person name="Andreopoulos B."/>
            <person name="Pangilinan J."/>
            <person name="Lipzen A."/>
            <person name="Riley R."/>
            <person name="Ahrendt S."/>
            <person name="Ng V."/>
            <person name="Barry K."/>
            <person name="Daum C."/>
            <person name="Grigoriev I.V."/>
            <person name="Hilden K.S."/>
            <person name="Makela M.R."/>
            <person name="de Vries R.P."/>
        </authorList>
    </citation>
    <scope>NUCLEOTIDE SEQUENCE [LARGE SCALE GENOMIC DNA]</scope>
    <source>
        <strain evidence="2">OM18370.1</strain>
    </source>
</reference>
<name>A0A4Q9MHA4_9APHY</name>
<dbReference type="EMBL" id="ML143464">
    <property type="protein sequence ID" value="TBU25281.1"/>
    <property type="molecule type" value="Genomic_DNA"/>
</dbReference>
<proteinExistence type="predicted"/>
<feature type="transmembrane region" description="Helical" evidence="1">
    <location>
        <begin position="12"/>
        <end position="32"/>
    </location>
</feature>
<accession>A0A4Q9MHA4</accession>
<evidence type="ECO:0000256" key="1">
    <source>
        <dbReference type="SAM" id="Phobius"/>
    </source>
</evidence>
<keyword evidence="1" id="KW-0812">Transmembrane</keyword>
<organism evidence="2">
    <name type="scientific">Dichomitus squalens</name>
    <dbReference type="NCBI Taxonomy" id="114155"/>
    <lineage>
        <taxon>Eukaryota</taxon>
        <taxon>Fungi</taxon>
        <taxon>Dikarya</taxon>
        <taxon>Basidiomycota</taxon>
        <taxon>Agaricomycotina</taxon>
        <taxon>Agaricomycetes</taxon>
        <taxon>Polyporales</taxon>
        <taxon>Polyporaceae</taxon>
        <taxon>Dichomitus</taxon>
    </lineage>
</organism>
<evidence type="ECO:0000313" key="2">
    <source>
        <dbReference type="EMBL" id="TBU25281.1"/>
    </source>
</evidence>
<protein>
    <submittedName>
        <fullName evidence="2">Uncharacterized protein</fullName>
    </submittedName>
</protein>
<keyword evidence="1" id="KW-1133">Transmembrane helix</keyword>
<dbReference type="Proteomes" id="UP000292957">
    <property type="component" value="Unassembled WGS sequence"/>
</dbReference>
<dbReference type="AlphaFoldDB" id="A0A4Q9MHA4"/>
<gene>
    <name evidence="2" type="ORF">BD311DRAFT_764975</name>
</gene>